<gene>
    <name evidence="1" type="ORF">PPENT_87.1.T0220208</name>
</gene>
<sequence length="235" mass="28459">MNFLQAKNLFQKQLAEYLNETSLKKIKDYSDVKKNKKPSLPIIQAIKQTPEIFSLQTQDEVEINLDDFKFEPQNRQKTWQTQLIEAKMKQQPIYHQIYGYCLVQSKFDLLMERLQLLRKSLFKKKMPIDNIQKIEEFIPFYILRRIAMQLPTDIYDMIAIIQDRFIAEAFLKEIKYFLKQQNIDKNVIFYHPKMYEQNDDKIEQLLNQFIEQDKERSSRYDDEQIKLLPSKQLKC</sequence>
<comment type="caution">
    <text evidence="1">The sequence shown here is derived from an EMBL/GenBank/DDBJ whole genome shotgun (WGS) entry which is preliminary data.</text>
</comment>
<dbReference type="EMBL" id="CAJJDO010000022">
    <property type="protein sequence ID" value="CAD8151959.1"/>
    <property type="molecule type" value="Genomic_DNA"/>
</dbReference>
<proteinExistence type="predicted"/>
<dbReference type="OrthoDB" id="295809at2759"/>
<organism evidence="1 2">
    <name type="scientific">Paramecium pentaurelia</name>
    <dbReference type="NCBI Taxonomy" id="43138"/>
    <lineage>
        <taxon>Eukaryota</taxon>
        <taxon>Sar</taxon>
        <taxon>Alveolata</taxon>
        <taxon>Ciliophora</taxon>
        <taxon>Intramacronucleata</taxon>
        <taxon>Oligohymenophorea</taxon>
        <taxon>Peniculida</taxon>
        <taxon>Parameciidae</taxon>
        <taxon>Paramecium</taxon>
    </lineage>
</organism>
<reference evidence="1" key="1">
    <citation type="submission" date="2021-01" db="EMBL/GenBank/DDBJ databases">
        <authorList>
            <consortium name="Genoscope - CEA"/>
            <person name="William W."/>
        </authorList>
    </citation>
    <scope>NUCLEOTIDE SEQUENCE</scope>
</reference>
<dbReference type="AlphaFoldDB" id="A0A8S1TLQ3"/>
<evidence type="ECO:0000313" key="2">
    <source>
        <dbReference type="Proteomes" id="UP000689195"/>
    </source>
</evidence>
<keyword evidence="2" id="KW-1185">Reference proteome</keyword>
<name>A0A8S1TLQ3_9CILI</name>
<evidence type="ECO:0000313" key="1">
    <source>
        <dbReference type="EMBL" id="CAD8151959.1"/>
    </source>
</evidence>
<accession>A0A8S1TLQ3</accession>
<protein>
    <submittedName>
        <fullName evidence="1">Uncharacterized protein</fullName>
    </submittedName>
</protein>
<dbReference type="Proteomes" id="UP000689195">
    <property type="component" value="Unassembled WGS sequence"/>
</dbReference>